<reference evidence="2 3" key="1">
    <citation type="submission" date="2014-04" db="EMBL/GenBank/DDBJ databases">
        <authorList>
            <consortium name="DOE Joint Genome Institute"/>
            <person name="Kuo A."/>
            <person name="Kohler A."/>
            <person name="Jargeat P."/>
            <person name="Nagy L.G."/>
            <person name="Floudas D."/>
            <person name="Copeland A."/>
            <person name="Barry K.W."/>
            <person name="Cichocki N."/>
            <person name="Veneault-Fourrey C."/>
            <person name="LaButti K."/>
            <person name="Lindquist E.A."/>
            <person name="Lipzen A."/>
            <person name="Lundell T."/>
            <person name="Morin E."/>
            <person name="Murat C."/>
            <person name="Sun H."/>
            <person name="Tunlid A."/>
            <person name="Henrissat B."/>
            <person name="Grigoriev I.V."/>
            <person name="Hibbett D.S."/>
            <person name="Martin F."/>
            <person name="Nordberg H.P."/>
            <person name="Cantor M.N."/>
            <person name="Hua S.X."/>
        </authorList>
    </citation>
    <scope>NUCLEOTIDE SEQUENCE [LARGE SCALE GENOMIC DNA]</scope>
    <source>
        <strain evidence="2 3">Ve08.2h10</strain>
    </source>
</reference>
<name>A0A0D0DGG1_9AGAM</name>
<reference evidence="3" key="2">
    <citation type="submission" date="2015-01" db="EMBL/GenBank/DDBJ databases">
        <title>Evolutionary Origins and Diversification of the Mycorrhizal Mutualists.</title>
        <authorList>
            <consortium name="DOE Joint Genome Institute"/>
            <consortium name="Mycorrhizal Genomics Consortium"/>
            <person name="Kohler A."/>
            <person name="Kuo A."/>
            <person name="Nagy L.G."/>
            <person name="Floudas D."/>
            <person name="Copeland A."/>
            <person name="Barry K.W."/>
            <person name="Cichocki N."/>
            <person name="Veneault-Fourrey C."/>
            <person name="LaButti K."/>
            <person name="Lindquist E.A."/>
            <person name="Lipzen A."/>
            <person name="Lundell T."/>
            <person name="Morin E."/>
            <person name="Murat C."/>
            <person name="Riley R."/>
            <person name="Ohm R."/>
            <person name="Sun H."/>
            <person name="Tunlid A."/>
            <person name="Henrissat B."/>
            <person name="Grigoriev I.V."/>
            <person name="Hibbett D.S."/>
            <person name="Martin F."/>
        </authorList>
    </citation>
    <scope>NUCLEOTIDE SEQUENCE [LARGE SCALE GENOMIC DNA]</scope>
    <source>
        <strain evidence="3">Ve08.2h10</strain>
    </source>
</reference>
<dbReference type="HOGENOM" id="CLU_2441496_0_0_1"/>
<feature type="region of interest" description="Disordered" evidence="1">
    <location>
        <begin position="1"/>
        <end position="20"/>
    </location>
</feature>
<protein>
    <submittedName>
        <fullName evidence="2">Uncharacterized protein</fullName>
    </submittedName>
</protein>
<dbReference type="InParanoid" id="A0A0D0DGG1"/>
<evidence type="ECO:0000256" key="1">
    <source>
        <dbReference type="SAM" id="MobiDB-lite"/>
    </source>
</evidence>
<evidence type="ECO:0000313" key="3">
    <source>
        <dbReference type="Proteomes" id="UP000054538"/>
    </source>
</evidence>
<dbReference type="AlphaFoldDB" id="A0A0D0DGG1"/>
<evidence type="ECO:0000313" key="2">
    <source>
        <dbReference type="EMBL" id="KIK96997.1"/>
    </source>
</evidence>
<dbReference type="OrthoDB" id="8954335at2759"/>
<dbReference type="EMBL" id="KN824957">
    <property type="protein sequence ID" value="KIK96997.1"/>
    <property type="molecule type" value="Genomic_DNA"/>
</dbReference>
<sequence length="90" mass="9966">MSPQISDLMGRTMSSTPYTFPSRDGNFTQLASTNSSRNLIASHLSATKKSLDLIQQLSAQRGVGLLLFCMRGQTRRDYTEQLQAVLQSIV</sequence>
<proteinExistence type="predicted"/>
<dbReference type="Proteomes" id="UP000054538">
    <property type="component" value="Unassembled WGS sequence"/>
</dbReference>
<keyword evidence="3" id="KW-1185">Reference proteome</keyword>
<accession>A0A0D0DGG1</accession>
<organism evidence="2 3">
    <name type="scientific">Paxillus rubicundulus Ve08.2h10</name>
    <dbReference type="NCBI Taxonomy" id="930991"/>
    <lineage>
        <taxon>Eukaryota</taxon>
        <taxon>Fungi</taxon>
        <taxon>Dikarya</taxon>
        <taxon>Basidiomycota</taxon>
        <taxon>Agaricomycotina</taxon>
        <taxon>Agaricomycetes</taxon>
        <taxon>Agaricomycetidae</taxon>
        <taxon>Boletales</taxon>
        <taxon>Paxilineae</taxon>
        <taxon>Paxillaceae</taxon>
        <taxon>Paxillus</taxon>
    </lineage>
</organism>
<gene>
    <name evidence="2" type="ORF">PAXRUDRAFT_767885</name>
</gene>